<dbReference type="Pfam" id="PF05193">
    <property type="entry name" value="Peptidase_M16_C"/>
    <property type="match status" value="1"/>
</dbReference>
<accession>A0ABT9FMR8</accession>
<protein>
    <submittedName>
        <fullName evidence="4">Insulinase family protein</fullName>
    </submittedName>
</protein>
<gene>
    <name evidence="4" type="ORF">OIN60_04420</name>
</gene>
<dbReference type="InterPro" id="IPR007863">
    <property type="entry name" value="Peptidase_M16_C"/>
</dbReference>
<evidence type="ECO:0000256" key="1">
    <source>
        <dbReference type="ARBA" id="ARBA00007261"/>
    </source>
</evidence>
<evidence type="ECO:0000313" key="4">
    <source>
        <dbReference type="EMBL" id="MDP4096031.1"/>
    </source>
</evidence>
<dbReference type="Gene3D" id="3.30.830.10">
    <property type="entry name" value="Metalloenzyme, LuxS/M16 peptidase-like"/>
    <property type="match status" value="2"/>
</dbReference>
<dbReference type="InterPro" id="IPR050361">
    <property type="entry name" value="MPP/UQCRC_Complex"/>
</dbReference>
<evidence type="ECO:0000313" key="5">
    <source>
        <dbReference type="Proteomes" id="UP001241848"/>
    </source>
</evidence>
<dbReference type="Proteomes" id="UP001241848">
    <property type="component" value="Unassembled WGS sequence"/>
</dbReference>
<feature type="domain" description="Peptidase M16 N-terminal" evidence="2">
    <location>
        <begin position="17"/>
        <end position="161"/>
    </location>
</feature>
<name>A0ABT9FMR8_9BACL</name>
<keyword evidence="5" id="KW-1185">Reference proteome</keyword>
<dbReference type="PANTHER" id="PTHR11851:SF49">
    <property type="entry name" value="MITOCHONDRIAL-PROCESSING PEPTIDASE SUBUNIT ALPHA"/>
    <property type="match status" value="1"/>
</dbReference>
<feature type="domain" description="Peptidase M16 C-terminal" evidence="3">
    <location>
        <begin position="170"/>
        <end position="341"/>
    </location>
</feature>
<proteinExistence type="inferred from homology"/>
<dbReference type="PANTHER" id="PTHR11851">
    <property type="entry name" value="METALLOPROTEASE"/>
    <property type="match status" value="1"/>
</dbReference>
<dbReference type="Pfam" id="PF00675">
    <property type="entry name" value="Peptidase_M16"/>
    <property type="match status" value="1"/>
</dbReference>
<evidence type="ECO:0000259" key="3">
    <source>
        <dbReference type="Pfam" id="PF05193"/>
    </source>
</evidence>
<organism evidence="4 5">
    <name type="scientific">Paenibacillus zeirhizosphaerae</name>
    <dbReference type="NCBI Taxonomy" id="2987519"/>
    <lineage>
        <taxon>Bacteria</taxon>
        <taxon>Bacillati</taxon>
        <taxon>Bacillota</taxon>
        <taxon>Bacilli</taxon>
        <taxon>Bacillales</taxon>
        <taxon>Paenibacillaceae</taxon>
        <taxon>Paenibacillus</taxon>
    </lineage>
</organism>
<dbReference type="InterPro" id="IPR011765">
    <property type="entry name" value="Pept_M16_N"/>
</dbReference>
<evidence type="ECO:0000259" key="2">
    <source>
        <dbReference type="Pfam" id="PF00675"/>
    </source>
</evidence>
<sequence length="416" mass="47660">MFSELVTKAVFENCLQVTIRKIPHARTLNIGVFINHGVKNEENHVNGISHFIEHVSFNYTNMNSYARRLLGELMDRGALYEAFTGKEMTRCTLSAQREYLPMMIECLGAIVMNNNVSMESLEHERNIILHEAETYFSSGRIREELVEQALWGNRSLGQFVIGNRNNILGFNREQIEERLHHYYIPNNTQMIVQGNVEPEEVIGQIDRHFHDWKYQGKQKDVVIEIEPSILGLSTATPRVDLNISFVGASFHSQERQLMNLLSVILGTGLKSRLHVELREKRELAYLVFSYSQSYALSGYLSIQVNCRRDQIKEVYEAVLSVLEELKTEAIGEEELQRVKAARITSLMQVPGNDAKLLQITGRYALLNRDFFVDLERVEIERLTAEELQSFACELFTQDRMALSALGVGSEELAILL</sequence>
<dbReference type="EMBL" id="JAPCKK010000010">
    <property type="protein sequence ID" value="MDP4096031.1"/>
    <property type="molecule type" value="Genomic_DNA"/>
</dbReference>
<comment type="caution">
    <text evidence="4">The sequence shown here is derived from an EMBL/GenBank/DDBJ whole genome shotgun (WGS) entry which is preliminary data.</text>
</comment>
<comment type="similarity">
    <text evidence="1">Belongs to the peptidase M16 family.</text>
</comment>
<dbReference type="SUPFAM" id="SSF63411">
    <property type="entry name" value="LuxS/MPP-like metallohydrolase"/>
    <property type="match status" value="2"/>
</dbReference>
<reference evidence="4 5" key="1">
    <citation type="submission" date="2022-10" db="EMBL/GenBank/DDBJ databases">
        <title>Paenibacillus description and whole genome data of maize root bacterial community.</title>
        <authorList>
            <person name="Marton D."/>
            <person name="Farkas M."/>
            <person name="Cserhati M."/>
        </authorList>
    </citation>
    <scope>NUCLEOTIDE SEQUENCE [LARGE SCALE GENOMIC DNA]</scope>
    <source>
        <strain evidence="4 5">P96</strain>
    </source>
</reference>
<dbReference type="RefSeq" id="WP_305753660.1">
    <property type="nucleotide sequence ID" value="NZ_JAPCKK010000010.1"/>
</dbReference>
<dbReference type="InterPro" id="IPR011249">
    <property type="entry name" value="Metalloenz_LuxS/M16"/>
</dbReference>